<reference evidence="1" key="1">
    <citation type="submission" date="2021-05" db="EMBL/GenBank/DDBJ databases">
        <authorList>
            <person name="Alioto T."/>
            <person name="Alioto T."/>
            <person name="Gomez Garrido J."/>
        </authorList>
    </citation>
    <scope>NUCLEOTIDE SEQUENCE</scope>
</reference>
<dbReference type="EMBL" id="HBUF01009313">
    <property type="protein sequence ID" value="CAG6607857.1"/>
    <property type="molecule type" value="Transcribed_RNA"/>
</dbReference>
<proteinExistence type="predicted"/>
<protein>
    <submittedName>
        <fullName evidence="1">Uncharacterized protein</fullName>
    </submittedName>
</protein>
<sequence length="105" mass="12095">MPASRSHHKRSRAYCLHARTITIGTLLCFSSRLTLLSVTSCTRVHNLQHNIFVHATCRLRKRQLHDHLLRLTAKTKTFRETTTVRTSSKATLSKYVPEELLRING</sequence>
<dbReference type="AlphaFoldDB" id="A0A8D8LD97"/>
<dbReference type="EMBL" id="HBUF01009314">
    <property type="protein sequence ID" value="CAG6607864.1"/>
    <property type="molecule type" value="Transcribed_RNA"/>
</dbReference>
<evidence type="ECO:0000313" key="1">
    <source>
        <dbReference type="EMBL" id="CAG6607849.1"/>
    </source>
</evidence>
<dbReference type="EMBL" id="HBUF01009312">
    <property type="protein sequence ID" value="CAG6607849.1"/>
    <property type="molecule type" value="Transcribed_RNA"/>
</dbReference>
<organism evidence="1">
    <name type="scientific">Cacopsylla melanoneura</name>
    <dbReference type="NCBI Taxonomy" id="428564"/>
    <lineage>
        <taxon>Eukaryota</taxon>
        <taxon>Metazoa</taxon>
        <taxon>Ecdysozoa</taxon>
        <taxon>Arthropoda</taxon>
        <taxon>Hexapoda</taxon>
        <taxon>Insecta</taxon>
        <taxon>Pterygota</taxon>
        <taxon>Neoptera</taxon>
        <taxon>Paraneoptera</taxon>
        <taxon>Hemiptera</taxon>
        <taxon>Sternorrhyncha</taxon>
        <taxon>Psylloidea</taxon>
        <taxon>Psyllidae</taxon>
        <taxon>Psyllinae</taxon>
        <taxon>Cacopsylla</taxon>
    </lineage>
</organism>
<accession>A0A8D8LD97</accession>
<name>A0A8D8LD97_9HEMI</name>